<dbReference type="SUPFAM" id="SSF56925">
    <property type="entry name" value="OMPA-like"/>
    <property type="match status" value="1"/>
</dbReference>
<dbReference type="AlphaFoldDB" id="A0A380MUL3"/>
<evidence type="ECO:0000313" key="4">
    <source>
        <dbReference type="Proteomes" id="UP000254601"/>
    </source>
</evidence>
<gene>
    <name evidence="3" type="ORF">NCTC13337_01673</name>
</gene>
<accession>A0A380MUL3</accession>
<proteinExistence type="predicted"/>
<dbReference type="EMBL" id="UHIC01000001">
    <property type="protein sequence ID" value="SUO95978.1"/>
    <property type="molecule type" value="Genomic_DNA"/>
</dbReference>
<organism evidence="3 4">
    <name type="scientific">Suttonella ornithocola</name>
    <dbReference type="NCBI Taxonomy" id="279832"/>
    <lineage>
        <taxon>Bacteria</taxon>
        <taxon>Pseudomonadati</taxon>
        <taxon>Pseudomonadota</taxon>
        <taxon>Gammaproteobacteria</taxon>
        <taxon>Cardiobacteriales</taxon>
        <taxon>Cardiobacteriaceae</taxon>
        <taxon>Suttonella</taxon>
    </lineage>
</organism>
<evidence type="ECO:0000256" key="1">
    <source>
        <dbReference type="SAM" id="MobiDB-lite"/>
    </source>
</evidence>
<keyword evidence="3" id="KW-0449">Lipoprotein</keyword>
<protein>
    <submittedName>
        <fullName evidence="3">Lipoprotein GNA1870 C terminal like</fullName>
    </submittedName>
</protein>
<dbReference type="InterPro" id="IPR011250">
    <property type="entry name" value="OMP/PagP_B-barrel"/>
</dbReference>
<sequence length="377" mass="41273">MKKIIYLEIGLSSLFLLSGCSGGGNGHPISATVVDTSSSRTNEQVSSQSDKQLDENSNQSKTSEEVSSQSIQTHPNISSSNNNTLITEKQEDLEKTVINEKIKKDVIEAKRVSDSAGFPNDYSGVYTFTFPDGHQETIVMKKPEINSNDEFYHFNSSVFPQGEAKGFLKTEIAGKPHTEEEIMSYQQFYSGISGGTTKVVYFEDERVDRDDPFYADLPNGLLTSANDLPRTGIATYRGKAIDGQRFGDFSYMVDFGNKLGKGGEIVWQEAGDLGNVKLGVAALSDEVRLSVYSEPETLPDEYSQIGPGIVGDAIVSGDDRSFSYSSVFFGPKAEEMAGILQVNSDSSGKVFIEKNFSAHEHHHEEEKTPIAAFAGER</sequence>
<dbReference type="RefSeq" id="WP_072576598.1">
    <property type="nucleotide sequence ID" value="NZ_LWHB01000084.1"/>
</dbReference>
<dbReference type="PROSITE" id="PS51257">
    <property type="entry name" value="PROKAR_LIPOPROTEIN"/>
    <property type="match status" value="1"/>
</dbReference>
<evidence type="ECO:0000313" key="3">
    <source>
        <dbReference type="EMBL" id="SUO95978.1"/>
    </source>
</evidence>
<keyword evidence="4" id="KW-1185">Reference proteome</keyword>
<feature type="compositionally biased region" description="Polar residues" evidence="1">
    <location>
        <begin position="33"/>
        <end position="77"/>
    </location>
</feature>
<dbReference type="Pfam" id="PF08794">
    <property type="entry name" value="FHBP_C"/>
    <property type="match status" value="1"/>
</dbReference>
<name>A0A380MUL3_9GAMM</name>
<dbReference type="Gene3D" id="2.40.160.90">
    <property type="match status" value="1"/>
</dbReference>
<evidence type="ECO:0000259" key="2">
    <source>
        <dbReference type="Pfam" id="PF08794"/>
    </source>
</evidence>
<dbReference type="InterPro" id="IPR014902">
    <property type="entry name" value="FHBP-like_C"/>
</dbReference>
<dbReference type="Proteomes" id="UP000254601">
    <property type="component" value="Unassembled WGS sequence"/>
</dbReference>
<feature type="domain" description="Factor H binding protein-like C-terminal" evidence="2">
    <location>
        <begin position="227"/>
        <end position="338"/>
    </location>
</feature>
<feature type="region of interest" description="Disordered" evidence="1">
    <location>
        <begin position="31"/>
        <end position="85"/>
    </location>
</feature>
<reference evidence="3 4" key="1">
    <citation type="submission" date="2018-06" db="EMBL/GenBank/DDBJ databases">
        <authorList>
            <consortium name="Pathogen Informatics"/>
            <person name="Doyle S."/>
        </authorList>
    </citation>
    <scope>NUCLEOTIDE SEQUENCE [LARGE SCALE GENOMIC DNA]</scope>
    <source>
        <strain evidence="3 4">NCTC13337</strain>
    </source>
</reference>